<name>A0A318UFS0_9SPHI</name>
<feature type="chain" id="PRO_5016329771" evidence="2">
    <location>
        <begin position="24"/>
        <end position="343"/>
    </location>
</feature>
<keyword evidence="4" id="KW-1185">Reference proteome</keyword>
<dbReference type="Proteomes" id="UP000248198">
    <property type="component" value="Unassembled WGS sequence"/>
</dbReference>
<dbReference type="EMBL" id="QKLU01000004">
    <property type="protein sequence ID" value="PYF74207.1"/>
    <property type="molecule type" value="Genomic_DNA"/>
</dbReference>
<dbReference type="OrthoDB" id="680331at2"/>
<keyword evidence="2" id="KW-0732">Signal</keyword>
<comment type="caution">
    <text evidence="3">The sequence shown here is derived from an EMBL/GenBank/DDBJ whole genome shotgun (WGS) entry which is preliminary data.</text>
</comment>
<keyword evidence="1" id="KW-0175">Coiled coil</keyword>
<dbReference type="AlphaFoldDB" id="A0A318UFS0"/>
<feature type="coiled-coil region" evidence="1">
    <location>
        <begin position="315"/>
        <end position="343"/>
    </location>
</feature>
<evidence type="ECO:0000256" key="1">
    <source>
        <dbReference type="SAM" id="Coils"/>
    </source>
</evidence>
<gene>
    <name evidence="3" type="ORF">B0O44_104378</name>
</gene>
<dbReference type="RefSeq" id="WP_110831297.1">
    <property type="nucleotide sequence ID" value="NZ_QKLU01000004.1"/>
</dbReference>
<evidence type="ECO:0000256" key="2">
    <source>
        <dbReference type="SAM" id="SignalP"/>
    </source>
</evidence>
<feature type="signal peptide" evidence="2">
    <location>
        <begin position="1"/>
        <end position="23"/>
    </location>
</feature>
<evidence type="ECO:0000313" key="3">
    <source>
        <dbReference type="EMBL" id="PYF74207.1"/>
    </source>
</evidence>
<proteinExistence type="predicted"/>
<reference evidence="3 4" key="1">
    <citation type="submission" date="2018-06" db="EMBL/GenBank/DDBJ databases">
        <title>Genomic Encyclopedia of Archaeal and Bacterial Type Strains, Phase II (KMG-II): from individual species to whole genera.</title>
        <authorList>
            <person name="Goeker M."/>
        </authorList>
    </citation>
    <scope>NUCLEOTIDE SEQUENCE [LARGE SCALE GENOMIC DNA]</scope>
    <source>
        <strain evidence="3 4">DSM 27372</strain>
    </source>
</reference>
<accession>A0A318UFS0</accession>
<sequence length="343" mass="37464">MKNKLSKILLTSLACFVCQISMGQTNTFPGTGDVGIGTLNPENIEGWKKTLEIYGDLHSKILVSSDGVKTGLWNHASGYYGALAGGMIGTYTEHAFSILTNHSPKITVLPSGNVGVGTINPRARFDIGYDISNHQLGSVLGRLSEGDGTGEGTFLGVRGFTTTTSGGDAYKSFALEHSFYGKINNSINFFRGGDVEGGFIAFNTNKNLERMRIDGDGNIGIGTTAPKEKLSVNGKIRAHEIKVETANWPDYVFAKDYALPSLKETEKHIQEKGHLPGIPSAQEVKNNGVDLGEMNAKLLKKIEELTLYLINESNMNQENRELLKKQDEKIRLLSEKLNHLENK</sequence>
<protein>
    <submittedName>
        <fullName evidence="3">Uncharacterized protein</fullName>
    </submittedName>
</protein>
<organism evidence="3 4">
    <name type="scientific">Pedobacter nutrimenti</name>
    <dbReference type="NCBI Taxonomy" id="1241337"/>
    <lineage>
        <taxon>Bacteria</taxon>
        <taxon>Pseudomonadati</taxon>
        <taxon>Bacteroidota</taxon>
        <taxon>Sphingobacteriia</taxon>
        <taxon>Sphingobacteriales</taxon>
        <taxon>Sphingobacteriaceae</taxon>
        <taxon>Pedobacter</taxon>
    </lineage>
</organism>
<evidence type="ECO:0000313" key="4">
    <source>
        <dbReference type="Proteomes" id="UP000248198"/>
    </source>
</evidence>